<protein>
    <recommendedName>
        <fullName evidence="10">C2H2-type domain-containing protein</fullName>
    </recommendedName>
</protein>
<proteinExistence type="inferred from homology"/>
<reference evidence="11 12" key="1">
    <citation type="submission" date="2024-04" db="EMBL/GenBank/DDBJ databases">
        <authorList>
            <person name="Waldvogel A.-M."/>
            <person name="Schoenle A."/>
        </authorList>
    </citation>
    <scope>NUCLEOTIDE SEQUENCE [LARGE SCALE GENOMIC DNA]</scope>
</reference>
<dbReference type="SMART" id="SM00355">
    <property type="entry name" value="ZnF_C2H2"/>
    <property type="match status" value="1"/>
</dbReference>
<feature type="domain" description="C2H2-type" evidence="10">
    <location>
        <begin position="195"/>
        <end position="223"/>
    </location>
</feature>
<dbReference type="GO" id="GO:0036064">
    <property type="term" value="C:ciliary basal body"/>
    <property type="evidence" value="ECO:0007669"/>
    <property type="project" value="TreeGrafter"/>
</dbReference>
<dbReference type="Pfam" id="PF13815">
    <property type="entry name" value="Dzip-like_N"/>
    <property type="match status" value="1"/>
</dbReference>
<keyword evidence="5" id="KW-0963">Cytoplasm</keyword>
<dbReference type="SUPFAM" id="SSF57667">
    <property type="entry name" value="beta-beta-alpha zinc fingers"/>
    <property type="match status" value="1"/>
</dbReference>
<evidence type="ECO:0000313" key="12">
    <source>
        <dbReference type="Proteomes" id="UP001497482"/>
    </source>
</evidence>
<evidence type="ECO:0000256" key="1">
    <source>
        <dbReference type="ARBA" id="ARBA00004114"/>
    </source>
</evidence>
<dbReference type="PROSITE" id="PS50157">
    <property type="entry name" value="ZINC_FINGER_C2H2_2"/>
    <property type="match status" value="1"/>
</dbReference>
<evidence type="ECO:0000256" key="7">
    <source>
        <dbReference type="PROSITE-ProRule" id="PRU00042"/>
    </source>
</evidence>
<sequence>MPFQGGFYYPYRTQGAHSSAGIPSLLNSPYSQQSVKGHCAPGMTPSSGISTAPLFRFQQRRECVDWRRINALDIDTVVSQIDVGVLQEYVGAVTYCSLDGERCPRCQSAVDPALIKLIRLAQLIVEYLHHCQELLTLEVHGMEEKLATADKERVQMLAEQKEKEEQMKTLNEELKQRKKIIRTQQRLLSPNINSYKCPLCEKSFLNATFLQNHLQRRHQEEYEARFKSNCETKSEIDSLKSEITALKEQIVQQQQALQTKIAQEKEQESLHRDHLYARDRKLHSERPCYERDSNPGPSC</sequence>
<dbReference type="GO" id="GO:0005737">
    <property type="term" value="C:cytoplasm"/>
    <property type="evidence" value="ECO:0007669"/>
    <property type="project" value="TreeGrafter"/>
</dbReference>
<dbReference type="InterPro" id="IPR036236">
    <property type="entry name" value="Znf_C2H2_sf"/>
</dbReference>
<keyword evidence="7" id="KW-0479">Metal-binding</keyword>
<evidence type="ECO:0000256" key="2">
    <source>
        <dbReference type="ARBA" id="ARBA00004120"/>
    </source>
</evidence>
<evidence type="ECO:0000259" key="10">
    <source>
        <dbReference type="PROSITE" id="PS50157"/>
    </source>
</evidence>
<keyword evidence="6" id="KW-0966">Cell projection</keyword>
<evidence type="ECO:0000256" key="3">
    <source>
        <dbReference type="ARBA" id="ARBA00009131"/>
    </source>
</evidence>
<dbReference type="GO" id="GO:0008270">
    <property type="term" value="F:zinc ion binding"/>
    <property type="evidence" value="ECO:0007669"/>
    <property type="project" value="UniProtKB-KW"/>
</dbReference>
<dbReference type="InterPro" id="IPR013087">
    <property type="entry name" value="Znf_C2H2_type"/>
</dbReference>
<organism evidence="11 12">
    <name type="scientific">Knipowitschia caucasica</name>
    <name type="common">Caucasian dwarf goby</name>
    <name type="synonym">Pomatoschistus caucasicus</name>
    <dbReference type="NCBI Taxonomy" id="637954"/>
    <lineage>
        <taxon>Eukaryota</taxon>
        <taxon>Metazoa</taxon>
        <taxon>Chordata</taxon>
        <taxon>Craniata</taxon>
        <taxon>Vertebrata</taxon>
        <taxon>Euteleostomi</taxon>
        <taxon>Actinopterygii</taxon>
        <taxon>Neopterygii</taxon>
        <taxon>Teleostei</taxon>
        <taxon>Neoteleostei</taxon>
        <taxon>Acanthomorphata</taxon>
        <taxon>Gobiaria</taxon>
        <taxon>Gobiiformes</taxon>
        <taxon>Gobioidei</taxon>
        <taxon>Gobiidae</taxon>
        <taxon>Gobiinae</taxon>
        <taxon>Knipowitschia</taxon>
    </lineage>
</organism>
<accession>A0AAV2L7H2</accession>
<keyword evidence="4 8" id="KW-0175">Coiled coil</keyword>
<evidence type="ECO:0000256" key="4">
    <source>
        <dbReference type="ARBA" id="ARBA00023054"/>
    </source>
</evidence>
<dbReference type="PANTHER" id="PTHR21502">
    <property type="entry name" value="ZINC FINGER PROTEIN DZIP1"/>
    <property type="match status" value="1"/>
</dbReference>
<dbReference type="GO" id="GO:0060271">
    <property type="term" value="P:cilium assembly"/>
    <property type="evidence" value="ECO:0007669"/>
    <property type="project" value="TreeGrafter"/>
</dbReference>
<dbReference type="GO" id="GO:0005814">
    <property type="term" value="C:centriole"/>
    <property type="evidence" value="ECO:0007669"/>
    <property type="project" value="UniProtKB-SubCell"/>
</dbReference>
<evidence type="ECO:0000256" key="6">
    <source>
        <dbReference type="ARBA" id="ARBA00023273"/>
    </source>
</evidence>
<dbReference type="InterPro" id="IPR051241">
    <property type="entry name" value="DZIP_RILPL"/>
</dbReference>
<dbReference type="EMBL" id="OZ035844">
    <property type="protein sequence ID" value="CAL1598310.1"/>
    <property type="molecule type" value="Genomic_DNA"/>
</dbReference>
<dbReference type="PANTHER" id="PTHR21502:SF5">
    <property type="entry name" value="CILIUM ASSEMBLY PROTEIN DZIP1"/>
    <property type="match status" value="1"/>
</dbReference>
<evidence type="ECO:0000256" key="8">
    <source>
        <dbReference type="SAM" id="Coils"/>
    </source>
</evidence>
<name>A0AAV2L7H2_KNICA</name>
<keyword evidence="7" id="KW-0862">Zinc</keyword>
<feature type="coiled-coil region" evidence="8">
    <location>
        <begin position="146"/>
        <end position="180"/>
    </location>
</feature>
<comment type="similarity">
    <text evidence="3">Belongs to the DZIP C2H2-type zinc-finger protein family.</text>
</comment>
<evidence type="ECO:0000256" key="5">
    <source>
        <dbReference type="ARBA" id="ARBA00023212"/>
    </source>
</evidence>
<feature type="compositionally biased region" description="Basic and acidic residues" evidence="9">
    <location>
        <begin position="262"/>
        <end position="293"/>
    </location>
</feature>
<feature type="region of interest" description="Disordered" evidence="9">
    <location>
        <begin position="262"/>
        <end position="299"/>
    </location>
</feature>
<dbReference type="InterPro" id="IPR032714">
    <property type="entry name" value="DZIP1_N"/>
</dbReference>
<dbReference type="AlphaFoldDB" id="A0AAV2L7H2"/>
<keyword evidence="5" id="KW-0206">Cytoskeleton</keyword>
<dbReference type="Gene3D" id="3.30.160.60">
    <property type="entry name" value="Classic Zinc Finger"/>
    <property type="match status" value="1"/>
</dbReference>
<comment type="subcellular location">
    <subcellularLocation>
        <location evidence="2">Cytoplasm</location>
        <location evidence="2">Cytoskeleton</location>
        <location evidence="2">Cilium basal body</location>
    </subcellularLocation>
    <subcellularLocation>
        <location evidence="1">Cytoplasm</location>
        <location evidence="1">Cytoskeleton</location>
        <location evidence="1">Microtubule organizing center</location>
        <location evidence="1">Centrosome</location>
        <location evidence="1">Centriole</location>
    </subcellularLocation>
</comment>
<dbReference type="Proteomes" id="UP001497482">
    <property type="component" value="Chromosome 22"/>
</dbReference>
<evidence type="ECO:0000313" key="11">
    <source>
        <dbReference type="EMBL" id="CAL1598310.1"/>
    </source>
</evidence>
<gene>
    <name evidence="11" type="ORF">KC01_LOCUS26714</name>
</gene>
<dbReference type="PROSITE" id="PS00028">
    <property type="entry name" value="ZINC_FINGER_C2H2_1"/>
    <property type="match status" value="1"/>
</dbReference>
<evidence type="ECO:0000256" key="9">
    <source>
        <dbReference type="SAM" id="MobiDB-lite"/>
    </source>
</evidence>
<keyword evidence="7" id="KW-0863">Zinc-finger</keyword>
<keyword evidence="12" id="KW-1185">Reference proteome</keyword>